<reference evidence="1 2" key="1">
    <citation type="submission" date="2019-05" db="EMBL/GenBank/DDBJ databases">
        <title>Another draft genome of Portunus trituberculatus and its Hox gene families provides insights of decapod evolution.</title>
        <authorList>
            <person name="Jeong J.-H."/>
            <person name="Song I."/>
            <person name="Kim S."/>
            <person name="Choi T."/>
            <person name="Kim D."/>
            <person name="Ryu S."/>
            <person name="Kim W."/>
        </authorList>
    </citation>
    <scope>NUCLEOTIDE SEQUENCE [LARGE SCALE GENOMIC DNA]</scope>
    <source>
        <tissue evidence="1">Muscle</tissue>
    </source>
</reference>
<organism evidence="1 2">
    <name type="scientific">Portunus trituberculatus</name>
    <name type="common">Swimming crab</name>
    <name type="synonym">Neptunus trituberculatus</name>
    <dbReference type="NCBI Taxonomy" id="210409"/>
    <lineage>
        <taxon>Eukaryota</taxon>
        <taxon>Metazoa</taxon>
        <taxon>Ecdysozoa</taxon>
        <taxon>Arthropoda</taxon>
        <taxon>Crustacea</taxon>
        <taxon>Multicrustacea</taxon>
        <taxon>Malacostraca</taxon>
        <taxon>Eumalacostraca</taxon>
        <taxon>Eucarida</taxon>
        <taxon>Decapoda</taxon>
        <taxon>Pleocyemata</taxon>
        <taxon>Brachyura</taxon>
        <taxon>Eubrachyura</taxon>
        <taxon>Portunoidea</taxon>
        <taxon>Portunidae</taxon>
        <taxon>Portuninae</taxon>
        <taxon>Portunus</taxon>
    </lineage>
</organism>
<evidence type="ECO:0000313" key="1">
    <source>
        <dbReference type="EMBL" id="MPC42165.1"/>
    </source>
</evidence>
<evidence type="ECO:0000313" key="2">
    <source>
        <dbReference type="Proteomes" id="UP000324222"/>
    </source>
</evidence>
<dbReference type="EMBL" id="VSRR010005332">
    <property type="protein sequence ID" value="MPC42165.1"/>
    <property type="molecule type" value="Genomic_DNA"/>
</dbReference>
<sequence>MSLVWDDDLHKSSLISVASSSQFIPRNQVKSKQIISSCTRSLNGPSIAEPCHCPAHLTLEGP</sequence>
<comment type="caution">
    <text evidence="1">The sequence shown here is derived from an EMBL/GenBank/DDBJ whole genome shotgun (WGS) entry which is preliminary data.</text>
</comment>
<keyword evidence="2" id="KW-1185">Reference proteome</keyword>
<dbReference type="Proteomes" id="UP000324222">
    <property type="component" value="Unassembled WGS sequence"/>
</dbReference>
<accession>A0A5B7F993</accession>
<protein>
    <submittedName>
        <fullName evidence="1">Uncharacterized protein</fullName>
    </submittedName>
</protein>
<proteinExistence type="predicted"/>
<name>A0A5B7F993_PORTR</name>
<gene>
    <name evidence="1" type="ORF">E2C01_035779</name>
</gene>
<dbReference type="AlphaFoldDB" id="A0A5B7F993"/>